<gene>
    <name evidence="2" type="ORF">E3N84_03305</name>
</gene>
<evidence type="ECO:0000256" key="1">
    <source>
        <dbReference type="SAM" id="MobiDB-lite"/>
    </source>
</evidence>
<feature type="region of interest" description="Disordered" evidence="1">
    <location>
        <begin position="32"/>
        <end position="70"/>
    </location>
</feature>
<evidence type="ECO:0000313" key="3">
    <source>
        <dbReference type="Proteomes" id="UP000298488"/>
    </source>
</evidence>
<organism evidence="2 3">
    <name type="scientific">Terrimesophilobacter mesophilus</name>
    <dbReference type="NCBI Taxonomy" id="433647"/>
    <lineage>
        <taxon>Bacteria</taxon>
        <taxon>Bacillati</taxon>
        <taxon>Actinomycetota</taxon>
        <taxon>Actinomycetes</taxon>
        <taxon>Micrococcales</taxon>
        <taxon>Microbacteriaceae</taxon>
        <taxon>Terrimesophilobacter</taxon>
    </lineage>
</organism>
<proteinExistence type="predicted"/>
<keyword evidence="3" id="KW-1185">Reference proteome</keyword>
<feature type="compositionally biased region" description="Polar residues" evidence="1">
    <location>
        <begin position="58"/>
        <end position="70"/>
    </location>
</feature>
<name>A0A4R8V9Z2_9MICO</name>
<accession>A0A4R8V9Z2</accession>
<protein>
    <submittedName>
        <fullName evidence="2">Uncharacterized protein</fullName>
    </submittedName>
</protein>
<comment type="caution">
    <text evidence="2">The sequence shown here is derived from an EMBL/GenBank/DDBJ whole genome shotgun (WGS) entry which is preliminary data.</text>
</comment>
<reference evidence="2 3" key="1">
    <citation type="submission" date="2019-03" db="EMBL/GenBank/DDBJ databases">
        <title>Genomics of glacier-inhabiting Cryobacterium strains.</title>
        <authorList>
            <person name="Liu Q."/>
            <person name="Xin Y.-H."/>
        </authorList>
    </citation>
    <scope>NUCLEOTIDE SEQUENCE [LARGE SCALE GENOMIC DNA]</scope>
    <source>
        <strain evidence="2 3">CGMCC 1.10440</strain>
    </source>
</reference>
<dbReference type="EMBL" id="SOFI01000003">
    <property type="protein sequence ID" value="TFB79166.1"/>
    <property type="molecule type" value="Genomic_DNA"/>
</dbReference>
<feature type="compositionally biased region" description="Polar residues" evidence="1">
    <location>
        <begin position="41"/>
        <end position="51"/>
    </location>
</feature>
<dbReference type="Proteomes" id="UP000298488">
    <property type="component" value="Unassembled WGS sequence"/>
</dbReference>
<sequence length="70" mass="7351">MKNNRTLIALLAVTLVLLLALVALIVFILGQGSPVDRNPTGLDSSTSSRASNRGLLATTRSRSSGRTVNT</sequence>
<dbReference type="RefSeq" id="WP_104095046.1">
    <property type="nucleotide sequence ID" value="NZ_JACHBP010000001.1"/>
</dbReference>
<dbReference type="AlphaFoldDB" id="A0A4R8V9Z2"/>
<evidence type="ECO:0000313" key="2">
    <source>
        <dbReference type="EMBL" id="TFB79166.1"/>
    </source>
</evidence>